<dbReference type="InterPro" id="IPR027408">
    <property type="entry name" value="PNPase/RNase_PH_dom_sf"/>
</dbReference>
<feature type="compositionally biased region" description="Acidic residues" evidence="1">
    <location>
        <begin position="326"/>
        <end position="336"/>
    </location>
</feature>
<evidence type="ECO:0000259" key="2">
    <source>
        <dbReference type="Pfam" id="PF04377"/>
    </source>
</evidence>
<dbReference type="STRING" id="98403.A0A151GAU2"/>
<feature type="domain" description="N-end rule aminoacyl transferase C-terminal" evidence="2">
    <location>
        <begin position="143"/>
        <end position="278"/>
    </location>
</feature>
<dbReference type="RefSeq" id="XP_040653543.1">
    <property type="nucleotide sequence ID" value="XM_040803439.1"/>
</dbReference>
<dbReference type="InParanoid" id="A0A151GAU2"/>
<dbReference type="GO" id="GO:0000176">
    <property type="term" value="C:nuclear exosome (RNase complex)"/>
    <property type="evidence" value="ECO:0007669"/>
    <property type="project" value="UniProtKB-ARBA"/>
</dbReference>
<comment type="caution">
    <text evidence="3">The sequence shown here is derived from an EMBL/GenBank/DDBJ whole genome shotgun (WGS) entry which is preliminary data.</text>
</comment>
<dbReference type="PANTHER" id="PTHR21367:SF1">
    <property type="entry name" value="ARGINYL-TRNA--PROTEIN TRANSFERASE 1"/>
    <property type="match status" value="1"/>
</dbReference>
<dbReference type="EMBL" id="LAYC01000003">
    <property type="protein sequence ID" value="KYK54191.1"/>
    <property type="molecule type" value="Genomic_DNA"/>
</dbReference>
<dbReference type="InterPro" id="IPR016181">
    <property type="entry name" value="Acyl_CoA_acyltransferase"/>
</dbReference>
<dbReference type="InterPro" id="IPR020568">
    <property type="entry name" value="Ribosomal_Su5_D2-typ_SF"/>
</dbReference>
<keyword evidence="3" id="KW-0808">Transferase</keyword>
<evidence type="ECO:0000256" key="1">
    <source>
        <dbReference type="SAM" id="MobiDB-lite"/>
    </source>
</evidence>
<feature type="compositionally biased region" description="Low complexity" evidence="1">
    <location>
        <begin position="755"/>
        <end position="772"/>
    </location>
</feature>
<dbReference type="GeneID" id="63718791"/>
<protein>
    <submittedName>
        <fullName evidence="3">Arginine-tRNA-protein transferase 1</fullName>
    </submittedName>
</protein>
<organism evidence="3 4">
    <name type="scientific">Drechmeria coniospora</name>
    <name type="common">Nematophagous fungus</name>
    <name type="synonym">Meria coniospora</name>
    <dbReference type="NCBI Taxonomy" id="98403"/>
    <lineage>
        <taxon>Eukaryota</taxon>
        <taxon>Fungi</taxon>
        <taxon>Dikarya</taxon>
        <taxon>Ascomycota</taxon>
        <taxon>Pezizomycotina</taxon>
        <taxon>Sordariomycetes</taxon>
        <taxon>Hypocreomycetidae</taxon>
        <taxon>Hypocreales</taxon>
        <taxon>Ophiocordycipitaceae</taxon>
        <taxon>Drechmeria</taxon>
    </lineage>
</organism>
<accession>A0A151GAU2</accession>
<evidence type="ECO:0000313" key="4">
    <source>
        <dbReference type="Proteomes" id="UP000076580"/>
    </source>
</evidence>
<dbReference type="AlphaFoldDB" id="A0A151GAU2"/>
<dbReference type="InterPro" id="IPR030700">
    <property type="entry name" value="N-end_Aminoacyl_Trfase"/>
</dbReference>
<keyword evidence="4" id="KW-1185">Reference proteome</keyword>
<dbReference type="Pfam" id="PF04377">
    <property type="entry name" value="ATE_C"/>
    <property type="match status" value="1"/>
</dbReference>
<feature type="region of interest" description="Disordered" evidence="1">
    <location>
        <begin position="313"/>
        <end position="336"/>
    </location>
</feature>
<dbReference type="Gene3D" id="3.30.230.70">
    <property type="entry name" value="GHMP Kinase, N-terminal domain"/>
    <property type="match status" value="1"/>
</dbReference>
<gene>
    <name evidence="3" type="ORF">DCS_06148</name>
</gene>
<feature type="region of interest" description="Disordered" evidence="1">
    <location>
        <begin position="736"/>
        <end position="776"/>
    </location>
</feature>
<reference evidence="3 4" key="1">
    <citation type="journal article" date="2016" name="Sci. Rep.">
        <title>Insights into Adaptations to a Near-Obligate Nematode Endoparasitic Lifestyle from the Finished Genome of Drechmeria coniospora.</title>
        <authorList>
            <person name="Zhang L."/>
            <person name="Zhou Z."/>
            <person name="Guo Q."/>
            <person name="Fokkens L."/>
            <person name="Miskei M."/>
            <person name="Pocsi I."/>
            <person name="Zhang W."/>
            <person name="Chen M."/>
            <person name="Wang L."/>
            <person name="Sun Y."/>
            <person name="Donzelli B.G."/>
            <person name="Gibson D.M."/>
            <person name="Nelson D.R."/>
            <person name="Luo J.G."/>
            <person name="Rep M."/>
            <person name="Liu H."/>
            <person name="Yang S."/>
            <person name="Wang J."/>
            <person name="Krasnoff S.B."/>
            <person name="Xu Y."/>
            <person name="Molnar I."/>
            <person name="Lin M."/>
        </authorList>
    </citation>
    <scope>NUCLEOTIDE SEQUENCE [LARGE SCALE GENOMIC DNA]</scope>
    <source>
        <strain evidence="3 4">ARSEF 6962</strain>
    </source>
</reference>
<dbReference type="GO" id="GO:0005737">
    <property type="term" value="C:cytoplasm"/>
    <property type="evidence" value="ECO:0007669"/>
    <property type="project" value="TreeGrafter"/>
</dbReference>
<dbReference type="SUPFAM" id="SSF55729">
    <property type="entry name" value="Acyl-CoA N-acyltransferases (Nat)"/>
    <property type="match status" value="1"/>
</dbReference>
<dbReference type="GO" id="GO:0004057">
    <property type="term" value="F:arginyl-tRNA--protein transferase activity"/>
    <property type="evidence" value="ECO:0007669"/>
    <property type="project" value="InterPro"/>
</dbReference>
<feature type="region of interest" description="Disordered" evidence="1">
    <location>
        <begin position="536"/>
        <end position="557"/>
    </location>
</feature>
<dbReference type="SUPFAM" id="SSF54211">
    <property type="entry name" value="Ribosomal protein S5 domain 2-like"/>
    <property type="match status" value="1"/>
</dbReference>
<dbReference type="PANTHER" id="PTHR21367">
    <property type="entry name" value="ARGININE-TRNA-PROTEIN TRANSFERASE 1"/>
    <property type="match status" value="1"/>
</dbReference>
<evidence type="ECO:0000313" key="3">
    <source>
        <dbReference type="EMBL" id="KYK54191.1"/>
    </source>
</evidence>
<dbReference type="Proteomes" id="UP000076580">
    <property type="component" value="Chromosome 03"/>
</dbReference>
<dbReference type="InterPro" id="IPR007472">
    <property type="entry name" value="N-end_Aminoacyl_Trfase_C"/>
</dbReference>
<name>A0A151GAU2_DRECN</name>
<proteinExistence type="predicted"/>
<sequence length="817" mass="90354">MMIKVPGMAEEDGSLWHATAFLTLPTRIFVLCNGNLPQSKVLSDAAGPVLAPLRDSVVSPQSAAGLLDQRQALNRFNKFIIGDSYSHEAAKRYPRTRQEAKRRDNEFCLVDRIHEAEYANLKTPPEPAHRLVVTLEEDSFSEEKYQVYDNYQKVVHHEEPEDRARRCFERFLCNSPVRRETMVMADGRRRRLGSYHQCYRIDGNLVAIGVLDLLPDCVSSVYFLYHESIHKHSPGKLGALHEIALAVEEGYRWWYPGFYIHNCPKMRYKIDYSPQFILDPQSLRWDPLDEVVLRLLDRKRFVSLSLERQTVMDSGTDEPACNESREDADDAADEDAEGHISLFRSDMPGIPSLSDMERIDLDHVPLKVWSHGPMHETGDLAGWESKGIVDFPSAKATVAELVAAVGTDLIDCLPKRPHLDHDKTFPVTPLVPTLARCACLCDGPDPQTLAVTMASQQSLLSPVELAYLHRSLSLQPPIRPDGRSPTQFRPLTAETGILPGTNGSARVCLSDGTEAIVGVKAEIEKTAQVLLGENPEASETHHQPHDGGSGEDQRSTARGDWLEMTVEIPGQRDDEASTVFLAEMIREALLADGAFAKKLRINSRFHWRLYLDILLISPPLAYPLPLLSLTTHLALLATRLPRLKSEGDEDPMFDDDWEASTFLYPREGSAAGARPPITLLVVAVGDNVLFDPAREELAVADAALAVSVSEVRTEKKEGAGHFDSDGTLRLMSMRTIDPPSRLTPPGVANSANVATNGKPPTTTTPNQNPNGPAEEGLWKAPLGGMKFAVLDAITQAVLEKGGVAHEVLESLETVELT</sequence>